<feature type="non-terminal residue" evidence="2">
    <location>
        <position position="1"/>
    </location>
</feature>
<protein>
    <recommendedName>
        <fullName evidence="4">Cytochrome b-c1 complex subunit 10</fullName>
    </recommendedName>
</protein>
<dbReference type="GO" id="GO:0005739">
    <property type="term" value="C:mitochondrion"/>
    <property type="evidence" value="ECO:0007669"/>
    <property type="project" value="GOC"/>
</dbReference>
<reference evidence="2 3" key="1">
    <citation type="submission" date="2014-06" db="EMBL/GenBank/DDBJ databases">
        <title>Evolutionary Origins and Diversification of the Mycorrhizal Mutualists.</title>
        <authorList>
            <consortium name="DOE Joint Genome Institute"/>
            <consortium name="Mycorrhizal Genomics Consortium"/>
            <person name="Kohler A."/>
            <person name="Kuo A."/>
            <person name="Nagy L.G."/>
            <person name="Floudas D."/>
            <person name="Copeland A."/>
            <person name="Barry K.W."/>
            <person name="Cichocki N."/>
            <person name="Veneault-Fourrey C."/>
            <person name="LaButti K."/>
            <person name="Lindquist E.A."/>
            <person name="Lipzen A."/>
            <person name="Lundell T."/>
            <person name="Morin E."/>
            <person name="Murat C."/>
            <person name="Riley R."/>
            <person name="Ohm R."/>
            <person name="Sun H."/>
            <person name="Tunlid A."/>
            <person name="Henrissat B."/>
            <person name="Grigoriev I.V."/>
            <person name="Hibbett D.S."/>
            <person name="Martin F."/>
        </authorList>
    </citation>
    <scope>NUCLEOTIDE SEQUENCE [LARGE SCALE GENOMIC DNA]</scope>
    <source>
        <strain evidence="2 3">SS14</strain>
    </source>
</reference>
<evidence type="ECO:0000313" key="3">
    <source>
        <dbReference type="Proteomes" id="UP000054279"/>
    </source>
</evidence>
<dbReference type="InterPro" id="IPR019182">
    <property type="entry name" value="Cytochrome_b-c1_su10_fun"/>
</dbReference>
<keyword evidence="1" id="KW-0472">Membrane</keyword>
<dbReference type="PANTHER" id="PTHR28254:SF1">
    <property type="entry name" value="CYTOCHROME B-C1 COMPLEX SUBUNIT 10, MITOCHONDRIAL"/>
    <property type="match status" value="1"/>
</dbReference>
<dbReference type="EMBL" id="KN837118">
    <property type="protein sequence ID" value="KIJ44212.1"/>
    <property type="molecule type" value="Genomic_DNA"/>
</dbReference>
<evidence type="ECO:0000313" key="2">
    <source>
        <dbReference type="EMBL" id="KIJ44212.1"/>
    </source>
</evidence>
<gene>
    <name evidence="2" type="ORF">M422DRAFT_168683</name>
</gene>
<dbReference type="Proteomes" id="UP000054279">
    <property type="component" value="Unassembled WGS sequence"/>
</dbReference>
<feature type="transmembrane region" description="Helical" evidence="1">
    <location>
        <begin position="6"/>
        <end position="27"/>
    </location>
</feature>
<proteinExistence type="predicted"/>
<evidence type="ECO:0008006" key="4">
    <source>
        <dbReference type="Google" id="ProtNLM"/>
    </source>
</evidence>
<dbReference type="OrthoDB" id="2391627at2759"/>
<keyword evidence="1" id="KW-0812">Transmembrane</keyword>
<dbReference type="PANTHER" id="PTHR28254">
    <property type="entry name" value="CYTOCHROME B-C1 COMPLEX SUBUNIT 10"/>
    <property type="match status" value="1"/>
</dbReference>
<dbReference type="Pfam" id="PF09796">
    <property type="entry name" value="QCR10"/>
    <property type="match status" value="1"/>
</dbReference>
<dbReference type="HOGENOM" id="CLU_152072_2_1_1"/>
<evidence type="ECO:0000256" key="1">
    <source>
        <dbReference type="SAM" id="Phobius"/>
    </source>
</evidence>
<keyword evidence="3" id="KW-1185">Reference proteome</keyword>
<accession>A0A0C9VPT1</accession>
<sequence length="53" mass="5928">RWGPSLAIWGVGAGIYATYFLSMTPVVKNGLLLKIPVLKNYYEDKVPAEDKPF</sequence>
<name>A0A0C9VPT1_SPHS4</name>
<organism evidence="2 3">
    <name type="scientific">Sphaerobolus stellatus (strain SS14)</name>
    <dbReference type="NCBI Taxonomy" id="990650"/>
    <lineage>
        <taxon>Eukaryota</taxon>
        <taxon>Fungi</taxon>
        <taxon>Dikarya</taxon>
        <taxon>Basidiomycota</taxon>
        <taxon>Agaricomycotina</taxon>
        <taxon>Agaricomycetes</taxon>
        <taxon>Phallomycetidae</taxon>
        <taxon>Geastrales</taxon>
        <taxon>Sphaerobolaceae</taxon>
        <taxon>Sphaerobolus</taxon>
    </lineage>
</organism>
<dbReference type="GO" id="GO:0006122">
    <property type="term" value="P:mitochondrial electron transport, ubiquinol to cytochrome c"/>
    <property type="evidence" value="ECO:0007669"/>
    <property type="project" value="InterPro"/>
</dbReference>
<keyword evidence="1" id="KW-1133">Transmembrane helix</keyword>
<dbReference type="AlphaFoldDB" id="A0A0C9VPT1"/>
<feature type="non-terminal residue" evidence="2">
    <location>
        <position position="53"/>
    </location>
</feature>